<feature type="transmembrane region" description="Helical" evidence="14">
    <location>
        <begin position="60"/>
        <end position="82"/>
    </location>
</feature>
<feature type="transmembrane region" description="Helical" evidence="14">
    <location>
        <begin position="94"/>
        <end position="115"/>
    </location>
</feature>
<feature type="binding site" evidence="14">
    <location>
        <position position="73"/>
    </location>
    <ligand>
        <name>Na(+)</name>
        <dbReference type="ChEBI" id="CHEBI:29101"/>
        <note>structural</note>
    </ligand>
</feature>
<evidence type="ECO:0000256" key="13">
    <source>
        <dbReference type="ARBA" id="ARBA00049940"/>
    </source>
</evidence>
<keyword evidence="6 14" id="KW-1133">Transmembrane helix</keyword>
<organism evidence="15 16">
    <name type="scientific">Lapidilactobacillus mulanensis</name>
    <dbReference type="NCBI Taxonomy" id="2485999"/>
    <lineage>
        <taxon>Bacteria</taxon>
        <taxon>Bacillati</taxon>
        <taxon>Bacillota</taxon>
        <taxon>Bacilli</taxon>
        <taxon>Lactobacillales</taxon>
        <taxon>Lactobacillaceae</taxon>
        <taxon>Lapidilactobacillus</taxon>
    </lineage>
</organism>
<evidence type="ECO:0000256" key="7">
    <source>
        <dbReference type="ARBA" id="ARBA00023053"/>
    </source>
</evidence>
<keyword evidence="4 14" id="KW-0812">Transmembrane</keyword>
<dbReference type="HAMAP" id="MF_00454">
    <property type="entry name" value="FluC"/>
    <property type="match status" value="1"/>
</dbReference>
<evidence type="ECO:0000256" key="6">
    <source>
        <dbReference type="ARBA" id="ARBA00022989"/>
    </source>
</evidence>
<dbReference type="InterPro" id="IPR003691">
    <property type="entry name" value="FluC"/>
</dbReference>
<comment type="caution">
    <text evidence="15">The sequence shown here is derived from an EMBL/GenBank/DDBJ whole genome shotgun (WGS) entry which is preliminary data.</text>
</comment>
<evidence type="ECO:0000256" key="9">
    <source>
        <dbReference type="ARBA" id="ARBA00023136"/>
    </source>
</evidence>
<evidence type="ECO:0000256" key="2">
    <source>
        <dbReference type="ARBA" id="ARBA00022448"/>
    </source>
</evidence>
<feature type="binding site" evidence="14">
    <location>
        <position position="70"/>
    </location>
    <ligand>
        <name>Na(+)</name>
        <dbReference type="ChEBI" id="CHEBI:29101"/>
        <note>structural</note>
    </ligand>
</feature>
<dbReference type="Proteomes" id="UP001597244">
    <property type="component" value="Unassembled WGS sequence"/>
</dbReference>
<comment type="similarity">
    <text evidence="11 14">Belongs to the fluoride channel Fluc/FEX (TC 1.A.43) family.</text>
</comment>
<keyword evidence="8 14" id="KW-0406">Ion transport</keyword>
<evidence type="ECO:0000256" key="12">
    <source>
        <dbReference type="ARBA" id="ARBA00035585"/>
    </source>
</evidence>
<accession>A0ABW4DR44</accession>
<evidence type="ECO:0000256" key="11">
    <source>
        <dbReference type="ARBA" id="ARBA00035120"/>
    </source>
</evidence>
<keyword evidence="16" id="KW-1185">Reference proteome</keyword>
<keyword evidence="3 14" id="KW-1003">Cell membrane</keyword>
<dbReference type="Pfam" id="PF02537">
    <property type="entry name" value="CRCB"/>
    <property type="match status" value="1"/>
</dbReference>
<evidence type="ECO:0000256" key="3">
    <source>
        <dbReference type="ARBA" id="ARBA00022475"/>
    </source>
</evidence>
<gene>
    <name evidence="14" type="primary">fluC</name>
    <name evidence="14" type="synonym">crcB</name>
    <name evidence="15" type="ORF">ACFQ4L_10605</name>
</gene>
<evidence type="ECO:0000256" key="10">
    <source>
        <dbReference type="ARBA" id="ARBA00023303"/>
    </source>
</evidence>
<name>A0ABW4DR44_9LACO</name>
<protein>
    <recommendedName>
        <fullName evidence="14">Fluoride-specific ion channel FluC</fullName>
    </recommendedName>
</protein>
<evidence type="ECO:0000313" key="16">
    <source>
        <dbReference type="Proteomes" id="UP001597244"/>
    </source>
</evidence>
<keyword evidence="2 14" id="KW-0813">Transport</keyword>
<evidence type="ECO:0000256" key="8">
    <source>
        <dbReference type="ARBA" id="ARBA00023065"/>
    </source>
</evidence>
<dbReference type="PANTHER" id="PTHR28259">
    <property type="entry name" value="FLUORIDE EXPORT PROTEIN 1-RELATED"/>
    <property type="match status" value="1"/>
</dbReference>
<keyword evidence="9 14" id="KW-0472">Membrane</keyword>
<evidence type="ECO:0000256" key="1">
    <source>
        <dbReference type="ARBA" id="ARBA00004651"/>
    </source>
</evidence>
<keyword evidence="7 14" id="KW-0915">Sodium</keyword>
<evidence type="ECO:0000256" key="4">
    <source>
        <dbReference type="ARBA" id="ARBA00022692"/>
    </source>
</evidence>
<dbReference type="EMBL" id="JBHTOF010000103">
    <property type="protein sequence ID" value="MFD1466512.1"/>
    <property type="molecule type" value="Genomic_DNA"/>
</dbReference>
<keyword evidence="5 14" id="KW-0479">Metal-binding</keyword>
<feature type="transmembrane region" description="Helical" evidence="14">
    <location>
        <begin position="33"/>
        <end position="54"/>
    </location>
</feature>
<comment type="subcellular location">
    <subcellularLocation>
        <location evidence="1 14">Cell membrane</location>
        <topology evidence="1 14">Multi-pass membrane protein</topology>
    </subcellularLocation>
</comment>
<comment type="activity regulation">
    <text evidence="14">Na(+) is not transported, but it plays an essential structural role and its presence is essential for fluoride channel function.</text>
</comment>
<keyword evidence="10 14" id="KW-0407">Ion channel</keyword>
<reference evidence="16" key="1">
    <citation type="journal article" date="2019" name="Int. J. Syst. Evol. Microbiol.">
        <title>The Global Catalogue of Microorganisms (GCM) 10K type strain sequencing project: providing services to taxonomists for standard genome sequencing and annotation.</title>
        <authorList>
            <consortium name="The Broad Institute Genomics Platform"/>
            <consortium name="The Broad Institute Genome Sequencing Center for Infectious Disease"/>
            <person name="Wu L."/>
            <person name="Ma J."/>
        </authorList>
    </citation>
    <scope>NUCLEOTIDE SEQUENCE [LARGE SCALE GENOMIC DNA]</scope>
    <source>
        <strain evidence="16">CCM 8951</strain>
    </source>
</reference>
<evidence type="ECO:0000256" key="5">
    <source>
        <dbReference type="ARBA" id="ARBA00022723"/>
    </source>
</evidence>
<proteinExistence type="inferred from homology"/>
<evidence type="ECO:0000256" key="14">
    <source>
        <dbReference type="HAMAP-Rule" id="MF_00454"/>
    </source>
</evidence>
<sequence>MTNWVIVGLGASVGAVARYRFTDLYKKLRPQTGFHATLLINLSGAFLLGLLFALTISVGWYAFLGVGFCGGWTTFSTLNSEVSGQLAQQKMRRAFWYVAANYGLGLPLCALGWWLGQLLV</sequence>
<comment type="catalytic activity">
    <reaction evidence="12">
        <text>fluoride(in) = fluoride(out)</text>
        <dbReference type="Rhea" id="RHEA:76159"/>
        <dbReference type="ChEBI" id="CHEBI:17051"/>
    </reaction>
    <physiologicalReaction direction="left-to-right" evidence="12">
        <dbReference type="Rhea" id="RHEA:76160"/>
    </physiologicalReaction>
</comment>
<dbReference type="PANTHER" id="PTHR28259:SF16">
    <property type="entry name" value="FLUORIDE-SPECIFIC ION CHANNEL FLUC 2"/>
    <property type="match status" value="1"/>
</dbReference>
<feature type="transmembrane region" description="Helical" evidence="14">
    <location>
        <begin position="6"/>
        <end position="21"/>
    </location>
</feature>
<evidence type="ECO:0000313" key="15">
    <source>
        <dbReference type="EMBL" id="MFD1466512.1"/>
    </source>
</evidence>
<comment type="function">
    <text evidence="13 14">Fluoride-specific ion channel. Important for reducing fluoride concentration in the cell, thus reducing its toxicity.</text>
</comment>
<dbReference type="RefSeq" id="WP_125577525.1">
    <property type="nucleotide sequence ID" value="NZ_JBHTOF010000103.1"/>
</dbReference>